<comment type="caution">
    <text evidence="4">The sequence shown here is derived from an EMBL/GenBank/DDBJ whole genome shotgun (WGS) entry which is preliminary data.</text>
</comment>
<evidence type="ECO:0000313" key="5">
    <source>
        <dbReference type="Proteomes" id="UP000299102"/>
    </source>
</evidence>
<dbReference type="PANTHER" id="PTHR22708">
    <property type="entry name" value="LEUCINE-RICH REPEAT-CONTAINING PROTEIN 56"/>
    <property type="match status" value="1"/>
</dbReference>
<evidence type="ECO:0000256" key="1">
    <source>
        <dbReference type="ARBA" id="ARBA00022614"/>
    </source>
</evidence>
<proteinExistence type="predicted"/>
<dbReference type="STRING" id="151549.A0A4C1XX56"/>
<dbReference type="InterPro" id="IPR032675">
    <property type="entry name" value="LRR_dom_sf"/>
</dbReference>
<accession>A0A4C1XX56</accession>
<name>A0A4C1XX56_EUMVA</name>
<dbReference type="Pfam" id="PF12799">
    <property type="entry name" value="LRR_4"/>
    <property type="match status" value="1"/>
</dbReference>
<keyword evidence="1" id="KW-0433">Leucine-rich repeat</keyword>
<dbReference type="PANTHER" id="PTHR22708:SF0">
    <property type="entry name" value="LEUCINE-RICH REPEAT-CONTAINING PROTEIN 56"/>
    <property type="match status" value="1"/>
</dbReference>
<dbReference type="AlphaFoldDB" id="A0A4C1XX56"/>
<dbReference type="Proteomes" id="UP000299102">
    <property type="component" value="Unassembled WGS sequence"/>
</dbReference>
<dbReference type="InterPro" id="IPR001611">
    <property type="entry name" value="Leu-rich_rpt"/>
</dbReference>
<dbReference type="InterPro" id="IPR040091">
    <property type="entry name" value="LRRC56"/>
</dbReference>
<organism evidence="4 5">
    <name type="scientific">Eumeta variegata</name>
    <name type="common">Bagworm moth</name>
    <name type="synonym">Eumeta japonica</name>
    <dbReference type="NCBI Taxonomy" id="151549"/>
    <lineage>
        <taxon>Eukaryota</taxon>
        <taxon>Metazoa</taxon>
        <taxon>Ecdysozoa</taxon>
        <taxon>Arthropoda</taxon>
        <taxon>Hexapoda</taxon>
        <taxon>Insecta</taxon>
        <taxon>Pterygota</taxon>
        <taxon>Neoptera</taxon>
        <taxon>Endopterygota</taxon>
        <taxon>Lepidoptera</taxon>
        <taxon>Glossata</taxon>
        <taxon>Ditrysia</taxon>
        <taxon>Tineoidea</taxon>
        <taxon>Psychidae</taxon>
        <taxon>Oiketicinae</taxon>
        <taxon>Eumeta</taxon>
    </lineage>
</organism>
<dbReference type="OrthoDB" id="433501at2759"/>
<keyword evidence="5" id="KW-1185">Reference proteome</keyword>
<dbReference type="PROSITE" id="PS51450">
    <property type="entry name" value="LRR"/>
    <property type="match status" value="2"/>
</dbReference>
<feature type="region of interest" description="Disordered" evidence="3">
    <location>
        <begin position="1"/>
        <end position="37"/>
    </location>
</feature>
<reference evidence="4 5" key="1">
    <citation type="journal article" date="2019" name="Commun. Biol.">
        <title>The bagworm genome reveals a unique fibroin gene that provides high tensile strength.</title>
        <authorList>
            <person name="Kono N."/>
            <person name="Nakamura H."/>
            <person name="Ohtoshi R."/>
            <person name="Tomita M."/>
            <person name="Numata K."/>
            <person name="Arakawa K."/>
        </authorList>
    </citation>
    <scope>NUCLEOTIDE SEQUENCE [LARGE SCALE GENOMIC DNA]</scope>
</reference>
<evidence type="ECO:0000256" key="2">
    <source>
        <dbReference type="ARBA" id="ARBA00022737"/>
    </source>
</evidence>
<evidence type="ECO:0000256" key="3">
    <source>
        <dbReference type="SAM" id="MobiDB-lite"/>
    </source>
</evidence>
<evidence type="ECO:0000313" key="4">
    <source>
        <dbReference type="EMBL" id="GBP67234.1"/>
    </source>
</evidence>
<keyword evidence="2" id="KW-0677">Repeat</keyword>
<gene>
    <name evidence="4" type="primary">LRRC56</name>
    <name evidence="4" type="ORF">EVAR_45068_1</name>
</gene>
<dbReference type="InterPro" id="IPR025875">
    <property type="entry name" value="Leu-rich_rpt_4"/>
</dbReference>
<dbReference type="Gene3D" id="3.80.10.10">
    <property type="entry name" value="Ribonuclease Inhibitor"/>
    <property type="match status" value="1"/>
</dbReference>
<dbReference type="SUPFAM" id="SSF52058">
    <property type="entry name" value="L domain-like"/>
    <property type="match status" value="1"/>
</dbReference>
<feature type="compositionally biased region" description="Low complexity" evidence="3">
    <location>
        <begin position="23"/>
        <end position="37"/>
    </location>
</feature>
<protein>
    <submittedName>
        <fullName evidence="4">Leucine-rich repeat-containing protein 56</fullName>
    </submittedName>
</protein>
<dbReference type="EMBL" id="BGZK01000977">
    <property type="protein sequence ID" value="GBP67234.1"/>
    <property type="molecule type" value="Genomic_DNA"/>
</dbReference>
<sequence>MPLNEAPCVELGSVPGTPDVIGSPSVSEVSSASSPEPHQLRVTPLFRVLTLPPPEPDQPPGQEELERRLPGYRRIVIPRELTLIELLRQSSGVNSDEEVLGLREVKLQVVAERVGLRRLHVLTPRLHSLILDGSAVSSLRDLGIGLRRLKTLSINRCGLTSLDGIWGLGSLRELHAAGNCLKELHPLAALQKLHTLDLSHNPISQVSRLWTLSVCSSLRRLTMRGTPAAEDPNFRMQIASALPLLVHLDDRPLHNDVACIAVLYKDI</sequence>